<proteinExistence type="predicted"/>
<keyword evidence="2" id="KW-1185">Reference proteome</keyword>
<reference evidence="1" key="1">
    <citation type="submission" date="2021-05" db="EMBL/GenBank/DDBJ databases">
        <authorList>
            <person name="Pan Q."/>
            <person name="Jouanno E."/>
            <person name="Zahm M."/>
            <person name="Klopp C."/>
            <person name="Cabau C."/>
            <person name="Louis A."/>
            <person name="Berthelot C."/>
            <person name="Parey E."/>
            <person name="Roest Crollius H."/>
            <person name="Montfort J."/>
            <person name="Robinson-Rechavi M."/>
            <person name="Bouchez O."/>
            <person name="Lampietro C."/>
            <person name="Lopez Roques C."/>
            <person name="Donnadieu C."/>
            <person name="Postlethwait J."/>
            <person name="Bobe J."/>
            <person name="Dillon D."/>
            <person name="Chandos A."/>
            <person name="von Hippel F."/>
            <person name="Guiguen Y."/>
        </authorList>
    </citation>
    <scope>NUCLEOTIDE SEQUENCE</scope>
    <source>
        <strain evidence="1">YG-Jan2019</strain>
    </source>
</reference>
<sequence length="118" mass="13296">MKKLTLPFFVFYVLLQTTHAKESPPKVQVYSRNPGEYGKVNALICHCFLHTGERGGLQLQSSPPDKPEDLHLGSRYVRLCCTLGCWHIIYKASVAVFILSDRPVKPRQAKSQMTVAAH</sequence>
<evidence type="ECO:0000313" key="1">
    <source>
        <dbReference type="EMBL" id="KAJ7987991.1"/>
    </source>
</evidence>
<dbReference type="Proteomes" id="UP001157502">
    <property type="component" value="Chromosome 31"/>
</dbReference>
<comment type="caution">
    <text evidence="1">The sequence shown here is derived from an EMBL/GenBank/DDBJ whole genome shotgun (WGS) entry which is preliminary data.</text>
</comment>
<accession>A0ACC2F9H1</accession>
<protein>
    <submittedName>
        <fullName evidence="1">Uncharacterized protein</fullName>
    </submittedName>
</protein>
<dbReference type="EMBL" id="CM055758">
    <property type="protein sequence ID" value="KAJ7987991.1"/>
    <property type="molecule type" value="Genomic_DNA"/>
</dbReference>
<gene>
    <name evidence="1" type="ORF">DPEC_G00318990</name>
</gene>
<organism evidence="1 2">
    <name type="scientific">Dallia pectoralis</name>
    <name type="common">Alaska blackfish</name>
    <dbReference type="NCBI Taxonomy" id="75939"/>
    <lineage>
        <taxon>Eukaryota</taxon>
        <taxon>Metazoa</taxon>
        <taxon>Chordata</taxon>
        <taxon>Craniata</taxon>
        <taxon>Vertebrata</taxon>
        <taxon>Euteleostomi</taxon>
        <taxon>Actinopterygii</taxon>
        <taxon>Neopterygii</taxon>
        <taxon>Teleostei</taxon>
        <taxon>Protacanthopterygii</taxon>
        <taxon>Esociformes</taxon>
        <taxon>Umbridae</taxon>
        <taxon>Dallia</taxon>
    </lineage>
</organism>
<name>A0ACC2F9H1_DALPE</name>
<evidence type="ECO:0000313" key="2">
    <source>
        <dbReference type="Proteomes" id="UP001157502"/>
    </source>
</evidence>